<comment type="caution">
    <text evidence="4">The sequence shown here is derived from an EMBL/GenBank/DDBJ whole genome shotgun (WGS) entry which is preliminary data.</text>
</comment>
<keyword evidence="2" id="KW-0472">Membrane</keyword>
<reference evidence="5" key="1">
    <citation type="journal article" date="2019" name="Int. J. Syst. Evol. Microbiol.">
        <title>The Global Catalogue of Microorganisms (GCM) 10K type strain sequencing project: providing services to taxonomists for standard genome sequencing and annotation.</title>
        <authorList>
            <consortium name="The Broad Institute Genomics Platform"/>
            <consortium name="The Broad Institute Genome Sequencing Center for Infectious Disease"/>
            <person name="Wu L."/>
            <person name="Ma J."/>
        </authorList>
    </citation>
    <scope>NUCLEOTIDE SEQUENCE [LARGE SCALE GENOMIC DNA]</scope>
    <source>
        <strain evidence="5">KCTC 52232</strain>
    </source>
</reference>
<dbReference type="Pfam" id="PF04355">
    <property type="entry name" value="BamE"/>
    <property type="match status" value="1"/>
</dbReference>
<dbReference type="RefSeq" id="WP_377130016.1">
    <property type="nucleotide sequence ID" value="NZ_JBHUHN010000001.1"/>
</dbReference>
<keyword evidence="5" id="KW-1185">Reference proteome</keyword>
<evidence type="ECO:0000256" key="1">
    <source>
        <dbReference type="ARBA" id="ARBA00022729"/>
    </source>
</evidence>
<sequence length="69" mass="7616">MAKNILETQALKGMTKEQVKTLLGKSDGPDGSDEWSCFFGLRPGFDIDGEKLIIQFENNKVVKVSKVQG</sequence>
<dbReference type="InterPro" id="IPR007450">
    <property type="entry name" value="BamE_dom"/>
</dbReference>
<feature type="domain" description="Outer membrane protein assembly factor BamE" evidence="3">
    <location>
        <begin position="12"/>
        <end position="64"/>
    </location>
</feature>
<protein>
    <submittedName>
        <fullName evidence="4">Outer membrane protein assembly factor BamE</fullName>
    </submittedName>
</protein>
<evidence type="ECO:0000313" key="4">
    <source>
        <dbReference type="EMBL" id="MFD2866410.1"/>
    </source>
</evidence>
<evidence type="ECO:0000313" key="5">
    <source>
        <dbReference type="Proteomes" id="UP001597601"/>
    </source>
</evidence>
<dbReference type="Gene3D" id="3.30.1450.10">
    <property type="match status" value="1"/>
</dbReference>
<organism evidence="4 5">
    <name type="scientific">Mucilaginibacter antarcticus</name>
    <dbReference type="NCBI Taxonomy" id="1855725"/>
    <lineage>
        <taxon>Bacteria</taxon>
        <taxon>Pseudomonadati</taxon>
        <taxon>Bacteroidota</taxon>
        <taxon>Sphingobacteriia</taxon>
        <taxon>Sphingobacteriales</taxon>
        <taxon>Sphingobacteriaceae</taxon>
        <taxon>Mucilaginibacter</taxon>
    </lineage>
</organism>
<evidence type="ECO:0000256" key="2">
    <source>
        <dbReference type="ARBA" id="ARBA00023136"/>
    </source>
</evidence>
<name>A0ABW5XRJ6_9SPHI</name>
<evidence type="ECO:0000259" key="3">
    <source>
        <dbReference type="Pfam" id="PF04355"/>
    </source>
</evidence>
<dbReference type="Proteomes" id="UP001597601">
    <property type="component" value="Unassembled WGS sequence"/>
</dbReference>
<keyword evidence="1" id="KW-0732">Signal</keyword>
<accession>A0ABW5XRJ6</accession>
<dbReference type="InterPro" id="IPR037873">
    <property type="entry name" value="BamE-like"/>
</dbReference>
<proteinExistence type="predicted"/>
<gene>
    <name evidence="4" type="primary">bamE</name>
    <name evidence="4" type="ORF">ACFSYC_17070</name>
</gene>
<dbReference type="EMBL" id="JBHUON010000026">
    <property type="protein sequence ID" value="MFD2866410.1"/>
    <property type="molecule type" value="Genomic_DNA"/>
</dbReference>